<proteinExistence type="predicted"/>
<protein>
    <submittedName>
        <fullName evidence="1">Uncharacterized protein</fullName>
    </submittedName>
</protein>
<accession>A0A5C5XVB3</accession>
<sequence length="64" mass="7165">MLDWHCREKRSCALRTFPSDEPGNSGMKNPRLAPNGTYFGPIWGIARLVTRCVSEENAVICVVN</sequence>
<reference evidence="1 2" key="1">
    <citation type="submission" date="2019-02" db="EMBL/GenBank/DDBJ databases">
        <title>Deep-cultivation of Planctomycetes and their phenomic and genomic characterization uncovers novel biology.</title>
        <authorList>
            <person name="Wiegand S."/>
            <person name="Jogler M."/>
            <person name="Boedeker C."/>
            <person name="Pinto D."/>
            <person name="Vollmers J."/>
            <person name="Rivas-Marin E."/>
            <person name="Kohn T."/>
            <person name="Peeters S.H."/>
            <person name="Heuer A."/>
            <person name="Rast P."/>
            <person name="Oberbeckmann S."/>
            <person name="Bunk B."/>
            <person name="Jeske O."/>
            <person name="Meyerdierks A."/>
            <person name="Storesund J.E."/>
            <person name="Kallscheuer N."/>
            <person name="Luecker S."/>
            <person name="Lage O.M."/>
            <person name="Pohl T."/>
            <person name="Merkel B.J."/>
            <person name="Hornburger P."/>
            <person name="Mueller R.-W."/>
            <person name="Bruemmer F."/>
            <person name="Labrenz M."/>
            <person name="Spormann A.M."/>
            <person name="Op Den Camp H."/>
            <person name="Overmann J."/>
            <person name="Amann R."/>
            <person name="Jetten M.S.M."/>
            <person name="Mascher T."/>
            <person name="Medema M.H."/>
            <person name="Devos D.P."/>
            <person name="Kaster A.-K."/>
            <person name="Ovreas L."/>
            <person name="Rohde M."/>
            <person name="Galperin M.Y."/>
            <person name="Jogler C."/>
        </authorList>
    </citation>
    <scope>NUCLEOTIDE SEQUENCE [LARGE SCALE GENOMIC DNA]</scope>
    <source>
        <strain evidence="1 2">CA85</strain>
    </source>
</reference>
<keyword evidence="2" id="KW-1185">Reference proteome</keyword>
<dbReference type="Proteomes" id="UP000318053">
    <property type="component" value="Unassembled WGS sequence"/>
</dbReference>
<organism evidence="1 2">
    <name type="scientific">Allorhodopirellula solitaria</name>
    <dbReference type="NCBI Taxonomy" id="2527987"/>
    <lineage>
        <taxon>Bacteria</taxon>
        <taxon>Pseudomonadati</taxon>
        <taxon>Planctomycetota</taxon>
        <taxon>Planctomycetia</taxon>
        <taxon>Pirellulales</taxon>
        <taxon>Pirellulaceae</taxon>
        <taxon>Allorhodopirellula</taxon>
    </lineage>
</organism>
<comment type="caution">
    <text evidence="1">The sequence shown here is derived from an EMBL/GenBank/DDBJ whole genome shotgun (WGS) entry which is preliminary data.</text>
</comment>
<gene>
    <name evidence="1" type="ORF">CA85_26080</name>
</gene>
<evidence type="ECO:0000313" key="2">
    <source>
        <dbReference type="Proteomes" id="UP000318053"/>
    </source>
</evidence>
<name>A0A5C5XVB3_9BACT</name>
<dbReference type="EMBL" id="SJPK01000005">
    <property type="protein sequence ID" value="TWT66511.1"/>
    <property type="molecule type" value="Genomic_DNA"/>
</dbReference>
<dbReference type="AlphaFoldDB" id="A0A5C5XVB3"/>
<evidence type="ECO:0000313" key="1">
    <source>
        <dbReference type="EMBL" id="TWT66511.1"/>
    </source>
</evidence>